<dbReference type="EMBL" id="BAABGY010000011">
    <property type="protein sequence ID" value="GAA4339723.1"/>
    <property type="molecule type" value="Genomic_DNA"/>
</dbReference>
<organism evidence="2 3">
    <name type="scientific">Flaviaesturariibacter amylovorans</name>
    <dbReference type="NCBI Taxonomy" id="1084520"/>
    <lineage>
        <taxon>Bacteria</taxon>
        <taxon>Pseudomonadati</taxon>
        <taxon>Bacteroidota</taxon>
        <taxon>Chitinophagia</taxon>
        <taxon>Chitinophagales</taxon>
        <taxon>Chitinophagaceae</taxon>
        <taxon>Flaviaestuariibacter</taxon>
    </lineage>
</organism>
<evidence type="ECO:0000313" key="3">
    <source>
        <dbReference type="Proteomes" id="UP001501725"/>
    </source>
</evidence>
<comment type="caution">
    <text evidence="2">The sequence shown here is derived from an EMBL/GenBank/DDBJ whole genome shotgun (WGS) entry which is preliminary data.</text>
</comment>
<name>A0ABP8HI84_9BACT</name>
<gene>
    <name evidence="2" type="ORF">GCM10023184_37030</name>
</gene>
<dbReference type="RefSeq" id="WP_345257326.1">
    <property type="nucleotide sequence ID" value="NZ_BAABGY010000011.1"/>
</dbReference>
<dbReference type="PANTHER" id="PTHR43581">
    <property type="entry name" value="ATP/GTP PHOSPHATASE"/>
    <property type="match status" value="1"/>
</dbReference>
<dbReference type="Proteomes" id="UP001501725">
    <property type="component" value="Unassembled WGS sequence"/>
</dbReference>
<keyword evidence="3" id="KW-1185">Reference proteome</keyword>
<reference evidence="3" key="1">
    <citation type="journal article" date="2019" name="Int. J. Syst. Evol. Microbiol.">
        <title>The Global Catalogue of Microorganisms (GCM) 10K type strain sequencing project: providing services to taxonomists for standard genome sequencing and annotation.</title>
        <authorList>
            <consortium name="The Broad Institute Genomics Platform"/>
            <consortium name="The Broad Institute Genome Sequencing Center for Infectious Disease"/>
            <person name="Wu L."/>
            <person name="Ma J."/>
        </authorList>
    </citation>
    <scope>NUCLEOTIDE SEQUENCE [LARGE SCALE GENOMIC DNA]</scope>
    <source>
        <strain evidence="3">JCM 17919</strain>
    </source>
</reference>
<dbReference type="PANTHER" id="PTHR43581:SF2">
    <property type="entry name" value="EXCINUCLEASE ATPASE SUBUNIT"/>
    <property type="match status" value="1"/>
</dbReference>
<protein>
    <recommendedName>
        <fullName evidence="1">Endonuclease GajA/Old nuclease/RecF-like AAA domain-containing protein</fullName>
    </recommendedName>
</protein>
<dbReference type="SUPFAM" id="SSF52540">
    <property type="entry name" value="P-loop containing nucleoside triphosphate hydrolases"/>
    <property type="match status" value="1"/>
</dbReference>
<dbReference type="InterPro" id="IPR027417">
    <property type="entry name" value="P-loop_NTPase"/>
</dbReference>
<evidence type="ECO:0000259" key="1">
    <source>
        <dbReference type="Pfam" id="PF13175"/>
    </source>
</evidence>
<dbReference type="InterPro" id="IPR014592">
    <property type="entry name" value="P-loop_UCP034888"/>
</dbReference>
<dbReference type="InterPro" id="IPR051396">
    <property type="entry name" value="Bact_Antivir_Def_Nuclease"/>
</dbReference>
<evidence type="ECO:0000313" key="2">
    <source>
        <dbReference type="EMBL" id="GAA4339723.1"/>
    </source>
</evidence>
<proteinExistence type="predicted"/>
<dbReference type="InterPro" id="IPR041685">
    <property type="entry name" value="AAA_GajA/Old/RecF-like"/>
</dbReference>
<feature type="domain" description="Endonuclease GajA/Old nuclease/RecF-like AAA" evidence="1">
    <location>
        <begin position="3"/>
        <end position="401"/>
    </location>
</feature>
<sequence>MRIRAKNFKSLVNIPYTTIKPLTVLSGTNSSGKSSFIQMILLIKQTIDLDSSSYPIYKDGKYYSIRDYVDIISGKDKSKALEFAFLLSKADFVRFAPVVEKSIFDSFDDYECEVIVNFRYSQGAMEVERFSLKYKSDSLENFITITNNADGQLSVESNNEYFVKGFFEFSDSSFSNLKFLSFFPSSFDAETVEVTEGEQTELSLVNQNKTTLYVNLSALRSFFKAFAKNLYYLGPLRVEPKDVYSGSNDPYNVGNRGENVAESLEKMKDEPVISFWPTFTDEGVSFNEVSSSLLEVVNFWICDVFGFGKRLYSKSDGDNYSIFLENHNGVPISIRHVGFGVSQVLPIIVQGLLMSKGGILVLEQPEIHLHPRIQSYLFDFAFSLMLAGKTILVETHSDHFVTRMRRRIAESDSDDLRQLINLSFIKLKEEGVDIEPLDLNELGALTHFPDEFIERPEVELKAIVKAQMVKRIKKAKK</sequence>
<accession>A0ABP8HI84</accession>
<dbReference type="Pfam" id="PF13175">
    <property type="entry name" value="AAA_15"/>
    <property type="match status" value="1"/>
</dbReference>
<dbReference type="Gene3D" id="3.40.50.300">
    <property type="entry name" value="P-loop containing nucleotide triphosphate hydrolases"/>
    <property type="match status" value="1"/>
</dbReference>
<dbReference type="PIRSF" id="PIRSF034888">
    <property type="entry name" value="P-loop_UCP034888"/>
    <property type="match status" value="1"/>
</dbReference>